<dbReference type="PROSITE" id="PS01070">
    <property type="entry name" value="NUCLEASE_NON_SPEC"/>
    <property type="match status" value="1"/>
</dbReference>
<dbReference type="SUPFAM" id="SSF54060">
    <property type="entry name" value="His-Me finger endonucleases"/>
    <property type="match status" value="1"/>
</dbReference>
<proteinExistence type="inferred from homology"/>
<dbReference type="SMART" id="SM00892">
    <property type="entry name" value="Endonuclease_NS"/>
    <property type="match status" value="1"/>
</dbReference>
<organism evidence="9 10">
    <name type="scientific">Callorhinchus milii</name>
    <name type="common">Ghost shark</name>
    <dbReference type="NCBI Taxonomy" id="7868"/>
    <lineage>
        <taxon>Eukaryota</taxon>
        <taxon>Metazoa</taxon>
        <taxon>Chordata</taxon>
        <taxon>Craniata</taxon>
        <taxon>Vertebrata</taxon>
        <taxon>Chondrichthyes</taxon>
        <taxon>Holocephali</taxon>
        <taxon>Chimaeriformes</taxon>
        <taxon>Callorhinchidae</taxon>
        <taxon>Callorhinchus</taxon>
    </lineage>
</organism>
<evidence type="ECO:0000259" key="7">
    <source>
        <dbReference type="SMART" id="SM00477"/>
    </source>
</evidence>
<dbReference type="InterPro" id="IPR020821">
    <property type="entry name" value="ENPP1-3/EXOG-like_nuc-like"/>
</dbReference>
<comment type="similarity">
    <text evidence="2">Belongs to the DNA/RNA non-specific endonuclease family.</text>
</comment>
<sequence>LHRTLSNALTSFLKCGLTEGEVVATFQGRCEGFFRGGREPAGFRNEATLQICQQYKGRARFATLYNSNLRLPVYSAYLLHPHGMSAREDSWLIEPQVSLSLSLSPSISSPLLSSQALEEDYKGDPYDRGHLNPVAHQAGTNREATFTLTNVAPMHRTLNRGSWRVCEEQLRDLSSSLCPPGVPVYVLTGTSPPFLGKIPVTSPGRVSVPRYVWSSLFCKLNASSSFSLAHVGDNELHTVSSMKVSELETLLALHYGRPGRSFHSHSDCGKSIKENVWLSSCST</sequence>
<evidence type="ECO:0000313" key="10">
    <source>
        <dbReference type="Proteomes" id="UP000314986"/>
    </source>
</evidence>
<comment type="cofactor">
    <cofactor evidence="1">
        <name>Mg(2+)</name>
        <dbReference type="ChEBI" id="CHEBI:18420"/>
    </cofactor>
</comment>
<dbReference type="InterPro" id="IPR039015">
    <property type="entry name" value="ENDOD1"/>
</dbReference>
<keyword evidence="10" id="KW-1185">Reference proteome</keyword>
<reference evidence="9" key="4">
    <citation type="submission" date="2025-08" db="UniProtKB">
        <authorList>
            <consortium name="Ensembl"/>
        </authorList>
    </citation>
    <scope>IDENTIFICATION</scope>
</reference>
<accession>A0A4W3H719</accession>
<evidence type="ECO:0000313" key="9">
    <source>
        <dbReference type="Ensembl" id="ENSCMIP00000010972.1"/>
    </source>
</evidence>
<dbReference type="PANTHER" id="PTHR21472">
    <property type="entry name" value="ENDONUCLEASE DOMAIN-CONTAINING 1 PROTEIN ENDOD1"/>
    <property type="match status" value="1"/>
</dbReference>
<dbReference type="InParanoid" id="A0A4W3H719"/>
<dbReference type="Ensembl" id="ENSCMIT00000011250.1">
    <property type="protein sequence ID" value="ENSCMIP00000010972.1"/>
    <property type="gene ID" value="ENSCMIG00000005756.1"/>
</dbReference>
<dbReference type="GeneTree" id="ENSGT01030000234592"/>
<dbReference type="GO" id="GO:0003676">
    <property type="term" value="F:nucleic acid binding"/>
    <property type="evidence" value="ECO:0007669"/>
    <property type="project" value="InterPro"/>
</dbReference>
<protein>
    <recommendedName>
        <fullName evidence="11">Endonuclease domain containing 1</fullName>
    </recommendedName>
</protein>
<dbReference type="GO" id="GO:0004519">
    <property type="term" value="F:endonuclease activity"/>
    <property type="evidence" value="ECO:0007669"/>
    <property type="project" value="UniProtKB-KW"/>
</dbReference>
<dbReference type="SMART" id="SM00477">
    <property type="entry name" value="NUC"/>
    <property type="match status" value="1"/>
</dbReference>
<dbReference type="GO" id="GO:0046872">
    <property type="term" value="F:metal ion binding"/>
    <property type="evidence" value="ECO:0007669"/>
    <property type="project" value="UniProtKB-KW"/>
</dbReference>
<evidence type="ECO:0000256" key="6">
    <source>
        <dbReference type="ARBA" id="ARBA00022842"/>
    </source>
</evidence>
<dbReference type="AlphaFoldDB" id="A0A4W3H719"/>
<keyword evidence="5" id="KW-0378">Hydrolase</keyword>
<evidence type="ECO:0000256" key="5">
    <source>
        <dbReference type="ARBA" id="ARBA00022759"/>
    </source>
</evidence>
<reference evidence="10" key="1">
    <citation type="journal article" date="2006" name="Science">
        <title>Ancient noncoding elements conserved in the human genome.</title>
        <authorList>
            <person name="Venkatesh B."/>
            <person name="Kirkness E.F."/>
            <person name="Loh Y.H."/>
            <person name="Halpern A.L."/>
            <person name="Lee A.P."/>
            <person name="Johnson J."/>
            <person name="Dandona N."/>
            <person name="Viswanathan L.D."/>
            <person name="Tay A."/>
            <person name="Venter J.C."/>
            <person name="Strausberg R.L."/>
            <person name="Brenner S."/>
        </authorList>
    </citation>
    <scope>NUCLEOTIDE SEQUENCE [LARGE SCALE GENOMIC DNA]</scope>
</reference>
<keyword evidence="4" id="KW-0479">Metal-binding</keyword>
<reference evidence="10" key="2">
    <citation type="journal article" date="2007" name="PLoS Biol.">
        <title>Survey sequencing and comparative analysis of the elephant shark (Callorhinchus milii) genome.</title>
        <authorList>
            <person name="Venkatesh B."/>
            <person name="Kirkness E.F."/>
            <person name="Loh Y.H."/>
            <person name="Halpern A.L."/>
            <person name="Lee A.P."/>
            <person name="Johnson J."/>
            <person name="Dandona N."/>
            <person name="Viswanathan L.D."/>
            <person name="Tay A."/>
            <person name="Venter J.C."/>
            <person name="Strausberg R.L."/>
            <person name="Brenner S."/>
        </authorList>
    </citation>
    <scope>NUCLEOTIDE SEQUENCE [LARGE SCALE GENOMIC DNA]</scope>
</reference>
<name>A0A4W3H719_CALMI</name>
<dbReference type="Proteomes" id="UP000314986">
    <property type="component" value="Unassembled WGS sequence"/>
</dbReference>
<keyword evidence="3" id="KW-0540">Nuclease</keyword>
<evidence type="ECO:0000256" key="2">
    <source>
        <dbReference type="ARBA" id="ARBA00010052"/>
    </source>
</evidence>
<feature type="domain" description="ENPP1-3/EXOG-like endonuclease/phosphodiesterase" evidence="7">
    <location>
        <begin position="58"/>
        <end position="262"/>
    </location>
</feature>
<dbReference type="STRING" id="7868.ENSCMIP00000010972"/>
<reference evidence="9" key="5">
    <citation type="submission" date="2025-09" db="UniProtKB">
        <authorList>
            <consortium name="Ensembl"/>
        </authorList>
    </citation>
    <scope>IDENTIFICATION</scope>
</reference>
<evidence type="ECO:0000259" key="8">
    <source>
        <dbReference type="SMART" id="SM00892"/>
    </source>
</evidence>
<evidence type="ECO:0000256" key="1">
    <source>
        <dbReference type="ARBA" id="ARBA00001946"/>
    </source>
</evidence>
<dbReference type="Pfam" id="PF01223">
    <property type="entry name" value="Endonuclease_NS"/>
    <property type="match status" value="1"/>
</dbReference>
<evidence type="ECO:0008006" key="11">
    <source>
        <dbReference type="Google" id="ProtNLM"/>
    </source>
</evidence>
<feature type="domain" description="DNA/RNA non-specific endonuclease/pyrophosphatase/phosphodiesterase" evidence="8">
    <location>
        <begin position="57"/>
        <end position="262"/>
    </location>
</feature>
<dbReference type="InterPro" id="IPR001604">
    <property type="entry name" value="Endo_G_ENPP1-like_dom"/>
</dbReference>
<dbReference type="Gene3D" id="3.40.570.10">
    <property type="entry name" value="Extracellular Endonuclease, subunit A"/>
    <property type="match status" value="1"/>
</dbReference>
<dbReference type="GO" id="GO:0016787">
    <property type="term" value="F:hydrolase activity"/>
    <property type="evidence" value="ECO:0007669"/>
    <property type="project" value="InterPro"/>
</dbReference>
<dbReference type="InterPro" id="IPR018524">
    <property type="entry name" value="DNA/RNA_endonuclease_AS"/>
</dbReference>
<keyword evidence="6" id="KW-0460">Magnesium</keyword>
<evidence type="ECO:0000256" key="4">
    <source>
        <dbReference type="ARBA" id="ARBA00022723"/>
    </source>
</evidence>
<keyword evidence="5" id="KW-0255">Endonuclease</keyword>
<dbReference type="InterPro" id="IPR044929">
    <property type="entry name" value="DNA/RNA_non-sp_Endonuclease_sf"/>
</dbReference>
<reference evidence="10" key="3">
    <citation type="journal article" date="2014" name="Nature">
        <title>Elephant shark genome provides unique insights into gnathostome evolution.</title>
        <authorList>
            <consortium name="International Elephant Shark Genome Sequencing Consortium"/>
            <person name="Venkatesh B."/>
            <person name="Lee A.P."/>
            <person name="Ravi V."/>
            <person name="Maurya A.K."/>
            <person name="Lian M.M."/>
            <person name="Swann J.B."/>
            <person name="Ohta Y."/>
            <person name="Flajnik M.F."/>
            <person name="Sutoh Y."/>
            <person name="Kasahara M."/>
            <person name="Hoon S."/>
            <person name="Gangu V."/>
            <person name="Roy S.W."/>
            <person name="Irimia M."/>
            <person name="Korzh V."/>
            <person name="Kondrychyn I."/>
            <person name="Lim Z.W."/>
            <person name="Tay B.H."/>
            <person name="Tohari S."/>
            <person name="Kong K.W."/>
            <person name="Ho S."/>
            <person name="Lorente-Galdos B."/>
            <person name="Quilez J."/>
            <person name="Marques-Bonet T."/>
            <person name="Raney B.J."/>
            <person name="Ingham P.W."/>
            <person name="Tay A."/>
            <person name="Hillier L.W."/>
            <person name="Minx P."/>
            <person name="Boehm T."/>
            <person name="Wilson R.K."/>
            <person name="Brenner S."/>
            <person name="Warren W.C."/>
        </authorList>
    </citation>
    <scope>NUCLEOTIDE SEQUENCE [LARGE SCALE GENOMIC DNA]</scope>
</reference>
<dbReference type="PANTHER" id="PTHR21472:SF7">
    <property type="entry name" value="ENDONUCLEASE G, MITOCHONDRIAL-LIKE ISOFORM X2"/>
    <property type="match status" value="1"/>
</dbReference>
<dbReference type="InterPro" id="IPR044925">
    <property type="entry name" value="His-Me_finger_sf"/>
</dbReference>
<evidence type="ECO:0000256" key="3">
    <source>
        <dbReference type="ARBA" id="ARBA00022722"/>
    </source>
</evidence>